<dbReference type="GeneID" id="37015830"/>
<sequence length="306" mass="31568">MSSAASPEVAFVGLGNMGAGMSASLAKKGISVTGFDLRPEPVEVLVKAGGKGAKSAAEAAKGKSVLVIMTINDAQAKAILFNAGTLEALAEGAVVVLTSTISPDAANALSEAVFKARSDVGFVDAPVSGGTPGAENGTLTIMASGAKAHYDKAKPVLDAMGTKVFHVGERPGQGCSMKAMNQILCGVHLVAAAEALSFAKATGIDPELALEIVKGSAAGSWMLSNRAHRMLEEEPTCYSSVQTWAKDFGIVLDAARQTGAHLPLSAIAGQMWYSAMARGQAVLDDTTIIRQYDFLNGNDLKDKQKK</sequence>
<dbReference type="SUPFAM" id="SSF48179">
    <property type="entry name" value="6-phosphogluconate dehydrogenase C-terminal domain-like"/>
    <property type="match status" value="1"/>
</dbReference>
<name>A0A316UDQ0_9BASI</name>
<dbReference type="Gene3D" id="3.40.50.720">
    <property type="entry name" value="NAD(P)-binding Rossmann-like Domain"/>
    <property type="match status" value="1"/>
</dbReference>
<comment type="similarity">
    <text evidence="1">Belongs to the HIBADH-related family.</text>
</comment>
<dbReference type="AlphaFoldDB" id="A0A316UDQ0"/>
<dbReference type="InterPro" id="IPR015815">
    <property type="entry name" value="HIBADH-related"/>
</dbReference>
<dbReference type="EMBL" id="KZ819322">
    <property type="protein sequence ID" value="PWN23320.1"/>
    <property type="molecule type" value="Genomic_DNA"/>
</dbReference>
<dbReference type="InterPro" id="IPR008927">
    <property type="entry name" value="6-PGluconate_DH-like_C_sf"/>
</dbReference>
<keyword evidence="2" id="KW-0560">Oxidoreductase</keyword>
<evidence type="ECO:0000313" key="8">
    <source>
        <dbReference type="Proteomes" id="UP000245942"/>
    </source>
</evidence>
<gene>
    <name evidence="7" type="ORF">BCV69DRAFT_297261</name>
</gene>
<dbReference type="Proteomes" id="UP000245942">
    <property type="component" value="Unassembled WGS sequence"/>
</dbReference>
<dbReference type="InterPro" id="IPR006115">
    <property type="entry name" value="6PGDH_NADP-bd"/>
</dbReference>
<organism evidence="7 8">
    <name type="scientific">Pseudomicrostroma glucosiphilum</name>
    <dbReference type="NCBI Taxonomy" id="1684307"/>
    <lineage>
        <taxon>Eukaryota</taxon>
        <taxon>Fungi</taxon>
        <taxon>Dikarya</taxon>
        <taxon>Basidiomycota</taxon>
        <taxon>Ustilaginomycotina</taxon>
        <taxon>Exobasidiomycetes</taxon>
        <taxon>Microstromatales</taxon>
        <taxon>Microstromatales incertae sedis</taxon>
        <taxon>Pseudomicrostroma</taxon>
    </lineage>
</organism>
<evidence type="ECO:0000256" key="3">
    <source>
        <dbReference type="ARBA" id="ARBA00023027"/>
    </source>
</evidence>
<evidence type="ECO:0000259" key="6">
    <source>
        <dbReference type="Pfam" id="PF14833"/>
    </source>
</evidence>
<feature type="active site" evidence="4">
    <location>
        <position position="178"/>
    </location>
</feature>
<evidence type="ECO:0000256" key="2">
    <source>
        <dbReference type="ARBA" id="ARBA00023002"/>
    </source>
</evidence>
<dbReference type="OrthoDB" id="435038at2759"/>
<dbReference type="PANTHER" id="PTHR43060">
    <property type="entry name" value="3-HYDROXYISOBUTYRATE DEHYDROGENASE-LIKE 1, MITOCHONDRIAL-RELATED"/>
    <property type="match status" value="1"/>
</dbReference>
<evidence type="ECO:0000259" key="5">
    <source>
        <dbReference type="Pfam" id="PF03446"/>
    </source>
</evidence>
<keyword evidence="8" id="KW-1185">Reference proteome</keyword>
<dbReference type="Gene3D" id="1.10.1040.10">
    <property type="entry name" value="N-(1-d-carboxylethyl)-l-norvaline Dehydrogenase, domain 2"/>
    <property type="match status" value="1"/>
</dbReference>
<accession>A0A316UDQ0</accession>
<dbReference type="InterPro" id="IPR029154">
    <property type="entry name" value="HIBADH-like_NADP-bd"/>
</dbReference>
<dbReference type="STRING" id="1684307.A0A316UDQ0"/>
<dbReference type="GO" id="GO:0051287">
    <property type="term" value="F:NAD binding"/>
    <property type="evidence" value="ECO:0007669"/>
    <property type="project" value="InterPro"/>
</dbReference>
<proteinExistence type="inferred from homology"/>
<keyword evidence="3" id="KW-0520">NAD</keyword>
<reference evidence="7 8" key="1">
    <citation type="journal article" date="2018" name="Mol. Biol. Evol.">
        <title>Broad Genomic Sampling Reveals a Smut Pathogenic Ancestry of the Fungal Clade Ustilaginomycotina.</title>
        <authorList>
            <person name="Kijpornyongpan T."/>
            <person name="Mondo S.J."/>
            <person name="Barry K."/>
            <person name="Sandor L."/>
            <person name="Lee J."/>
            <person name="Lipzen A."/>
            <person name="Pangilinan J."/>
            <person name="LaButti K."/>
            <person name="Hainaut M."/>
            <person name="Henrissat B."/>
            <person name="Grigoriev I.V."/>
            <person name="Spatafora J.W."/>
            <person name="Aime M.C."/>
        </authorList>
    </citation>
    <scope>NUCLEOTIDE SEQUENCE [LARGE SCALE GENOMIC DNA]</scope>
    <source>
        <strain evidence="7 8">MCA 4718</strain>
    </source>
</reference>
<evidence type="ECO:0000313" key="7">
    <source>
        <dbReference type="EMBL" id="PWN23320.1"/>
    </source>
</evidence>
<dbReference type="InterPro" id="IPR036291">
    <property type="entry name" value="NAD(P)-bd_dom_sf"/>
</dbReference>
<dbReference type="RefSeq" id="XP_025350480.1">
    <property type="nucleotide sequence ID" value="XM_025494096.1"/>
</dbReference>
<dbReference type="PANTHER" id="PTHR43060:SF15">
    <property type="entry name" value="3-HYDROXYISOBUTYRATE DEHYDROGENASE-LIKE 1, MITOCHONDRIAL-RELATED"/>
    <property type="match status" value="1"/>
</dbReference>
<feature type="domain" description="3-hydroxyisobutyrate dehydrogenase-like NAD-binding" evidence="6">
    <location>
        <begin position="172"/>
        <end position="291"/>
    </location>
</feature>
<dbReference type="Pfam" id="PF03446">
    <property type="entry name" value="NAD_binding_2"/>
    <property type="match status" value="1"/>
</dbReference>
<dbReference type="SUPFAM" id="SSF51735">
    <property type="entry name" value="NAD(P)-binding Rossmann-fold domains"/>
    <property type="match status" value="1"/>
</dbReference>
<dbReference type="GO" id="GO:0016491">
    <property type="term" value="F:oxidoreductase activity"/>
    <property type="evidence" value="ECO:0007669"/>
    <property type="project" value="UniProtKB-KW"/>
</dbReference>
<dbReference type="Pfam" id="PF14833">
    <property type="entry name" value="NAD_binding_11"/>
    <property type="match status" value="1"/>
</dbReference>
<dbReference type="PROSITE" id="PS00895">
    <property type="entry name" value="3_HYDROXYISOBUT_DH"/>
    <property type="match status" value="1"/>
</dbReference>
<dbReference type="InterPro" id="IPR002204">
    <property type="entry name" value="3-OH-isobutyrate_DH-rel_CS"/>
</dbReference>
<dbReference type="InterPro" id="IPR013328">
    <property type="entry name" value="6PGD_dom2"/>
</dbReference>
<dbReference type="GO" id="GO:0050661">
    <property type="term" value="F:NADP binding"/>
    <property type="evidence" value="ECO:0007669"/>
    <property type="project" value="InterPro"/>
</dbReference>
<evidence type="ECO:0000256" key="1">
    <source>
        <dbReference type="ARBA" id="ARBA00009080"/>
    </source>
</evidence>
<protein>
    <submittedName>
        <fullName evidence="7">3-hydroxyisobutyrate dehydrogenase</fullName>
    </submittedName>
</protein>
<dbReference type="PIRSF" id="PIRSF000103">
    <property type="entry name" value="HIBADH"/>
    <property type="match status" value="1"/>
</dbReference>
<feature type="domain" description="6-phosphogluconate dehydrogenase NADP-binding" evidence="5">
    <location>
        <begin position="9"/>
        <end position="168"/>
    </location>
</feature>
<evidence type="ECO:0000256" key="4">
    <source>
        <dbReference type="PIRSR" id="PIRSR000103-1"/>
    </source>
</evidence>